<name>A0ABD6DZ82_9EURY</name>
<evidence type="ECO:0000313" key="1">
    <source>
        <dbReference type="EMBL" id="MFD1687556.1"/>
    </source>
</evidence>
<reference evidence="1 2" key="1">
    <citation type="journal article" date="2019" name="Int. J. Syst. Evol. Microbiol.">
        <title>The Global Catalogue of Microorganisms (GCM) 10K type strain sequencing project: providing services to taxonomists for standard genome sequencing and annotation.</title>
        <authorList>
            <consortium name="The Broad Institute Genomics Platform"/>
            <consortium name="The Broad Institute Genome Sequencing Center for Infectious Disease"/>
            <person name="Wu L."/>
            <person name="Ma J."/>
        </authorList>
    </citation>
    <scope>NUCLEOTIDE SEQUENCE [LARGE SCALE GENOMIC DNA]</scope>
    <source>
        <strain evidence="1 2">CGMCC 1.10387</strain>
    </source>
</reference>
<sequence length="83" mass="8982">MVEKRATVTCPECARTEAFGKLGRARSFIETHRSETGHDATWELHRLAAGVERAGDDAGVCGRAECTATKSPLYLGDDASDRD</sequence>
<dbReference type="RefSeq" id="WP_256309322.1">
    <property type="nucleotide sequence ID" value="NZ_JANHAW010000006.1"/>
</dbReference>
<organism evidence="1 2">
    <name type="scientific">Halobellus litoreus</name>
    <dbReference type="NCBI Taxonomy" id="755310"/>
    <lineage>
        <taxon>Archaea</taxon>
        <taxon>Methanobacteriati</taxon>
        <taxon>Methanobacteriota</taxon>
        <taxon>Stenosarchaea group</taxon>
        <taxon>Halobacteria</taxon>
        <taxon>Halobacteriales</taxon>
        <taxon>Haloferacaceae</taxon>
        <taxon>Halobellus</taxon>
    </lineage>
</organism>
<dbReference type="InterPro" id="IPR055964">
    <property type="entry name" value="DUF7542"/>
</dbReference>
<protein>
    <submittedName>
        <fullName evidence="1">Uncharacterized protein</fullName>
    </submittedName>
</protein>
<dbReference type="AlphaFoldDB" id="A0ABD6DZ82"/>
<dbReference type="Proteomes" id="UP001597092">
    <property type="component" value="Unassembled WGS sequence"/>
</dbReference>
<accession>A0ABD6DZ82</accession>
<dbReference type="Pfam" id="PF24398">
    <property type="entry name" value="DUF7542"/>
    <property type="match status" value="1"/>
</dbReference>
<dbReference type="EMBL" id="JBHUDP010000015">
    <property type="protein sequence ID" value="MFD1687556.1"/>
    <property type="molecule type" value="Genomic_DNA"/>
</dbReference>
<evidence type="ECO:0000313" key="2">
    <source>
        <dbReference type="Proteomes" id="UP001597092"/>
    </source>
</evidence>
<keyword evidence="2" id="KW-1185">Reference proteome</keyword>
<proteinExistence type="predicted"/>
<comment type="caution">
    <text evidence="1">The sequence shown here is derived from an EMBL/GenBank/DDBJ whole genome shotgun (WGS) entry which is preliminary data.</text>
</comment>
<gene>
    <name evidence="1" type="ORF">ACFSAS_18385</name>
</gene>